<evidence type="ECO:0000313" key="6">
    <source>
        <dbReference type="Proteomes" id="UP000036027"/>
    </source>
</evidence>
<dbReference type="Gene3D" id="3.40.50.880">
    <property type="match status" value="1"/>
</dbReference>
<evidence type="ECO:0000256" key="4">
    <source>
        <dbReference type="ARBA" id="ARBA00022825"/>
    </source>
</evidence>
<evidence type="ECO:0000313" key="5">
    <source>
        <dbReference type="EMBL" id="KLT72206.1"/>
    </source>
</evidence>
<sequence length="205" mass="23550">MKKICLASYFAGTAHLLEPFFKKHIKNSPVLFIPTASNIEDYKNYVYEAEQKWQEMGYQIEILDIANTDKETAVNKLEQTDLVYISGGNTFYLLQELQNKNLIDILKRRIEEGMVYIGESAGAILAAKSITYSELMDNREHASHLQSDNGLDIVDFYIVPHYQNYPFVQTSEQIIQHYAHLNLLPLSNQETVIIEGNEVRKLTSI</sequence>
<keyword evidence="2" id="KW-0645">Protease</keyword>
<dbReference type="EMBL" id="JTDO01000017">
    <property type="protein sequence ID" value="KLT72206.1"/>
    <property type="molecule type" value="Genomic_DNA"/>
</dbReference>
<protein>
    <submittedName>
        <fullName evidence="5">Peptidase S51</fullName>
    </submittedName>
</protein>
<evidence type="ECO:0000256" key="2">
    <source>
        <dbReference type="ARBA" id="ARBA00022670"/>
    </source>
</evidence>
<keyword evidence="3" id="KW-0378">Hydrolase</keyword>
<dbReference type="GO" id="GO:0006508">
    <property type="term" value="P:proteolysis"/>
    <property type="evidence" value="ECO:0007669"/>
    <property type="project" value="UniProtKB-KW"/>
</dbReference>
<proteinExistence type="inferred from homology"/>
<dbReference type="Proteomes" id="UP000036027">
    <property type="component" value="Unassembled WGS sequence"/>
</dbReference>
<dbReference type="AlphaFoldDB" id="A0A0J0YPX7"/>
<accession>A0A0J0YPX7</accession>
<dbReference type="SUPFAM" id="SSF52317">
    <property type="entry name" value="Class I glutamine amidotransferase-like"/>
    <property type="match status" value="1"/>
</dbReference>
<gene>
    <name evidence="5" type="ORF">PL75_09355</name>
</gene>
<comment type="similarity">
    <text evidence="1">Belongs to the peptidase S51 family.</text>
</comment>
<dbReference type="PANTHER" id="PTHR20842">
    <property type="entry name" value="PROTEASE S51 ALPHA-ASPARTYL DIPEPTIDASE"/>
    <property type="match status" value="1"/>
</dbReference>
<comment type="caution">
    <text evidence="5">The sequence shown here is derived from an EMBL/GenBank/DDBJ whole genome shotgun (WGS) entry which is preliminary data.</text>
</comment>
<dbReference type="STRING" id="1470200.PL75_09355"/>
<dbReference type="InterPro" id="IPR005320">
    <property type="entry name" value="Peptidase_S51"/>
</dbReference>
<keyword evidence="4" id="KW-0720">Serine protease</keyword>
<reference evidence="5 6" key="1">
    <citation type="submission" date="2014-11" db="EMBL/GenBank/DDBJ databases">
        <title>Genome of a novel goose pathogen.</title>
        <authorList>
            <person name="Hansen C.M."/>
            <person name="Hueffer K."/>
            <person name="Choi S.C."/>
        </authorList>
    </citation>
    <scope>NUCLEOTIDE SEQUENCE [LARGE SCALE GENOMIC DNA]</scope>
    <source>
        <strain evidence="5 6">KH1503</strain>
    </source>
</reference>
<evidence type="ECO:0000256" key="1">
    <source>
        <dbReference type="ARBA" id="ARBA00006534"/>
    </source>
</evidence>
<evidence type="ECO:0000256" key="3">
    <source>
        <dbReference type="ARBA" id="ARBA00022801"/>
    </source>
</evidence>
<dbReference type="RefSeq" id="WP_047761673.1">
    <property type="nucleotide sequence ID" value="NZ_CP091510.1"/>
</dbReference>
<dbReference type="PATRIC" id="fig|1470200.3.peg.860"/>
<dbReference type="InterPro" id="IPR029062">
    <property type="entry name" value="Class_I_gatase-like"/>
</dbReference>
<dbReference type="GO" id="GO:0008236">
    <property type="term" value="F:serine-type peptidase activity"/>
    <property type="evidence" value="ECO:0007669"/>
    <property type="project" value="UniProtKB-KW"/>
</dbReference>
<name>A0A0J0YPX7_9NEIS</name>
<dbReference type="PANTHER" id="PTHR20842:SF0">
    <property type="entry name" value="ALPHA-ASPARTYL DIPEPTIDASE"/>
    <property type="match status" value="1"/>
</dbReference>
<keyword evidence="6" id="KW-1185">Reference proteome</keyword>
<dbReference type="Pfam" id="PF03575">
    <property type="entry name" value="Peptidase_S51"/>
    <property type="match status" value="1"/>
</dbReference>
<organism evidence="5 6">
    <name type="scientific">Neisseria arctica</name>
    <dbReference type="NCBI Taxonomy" id="1470200"/>
    <lineage>
        <taxon>Bacteria</taxon>
        <taxon>Pseudomonadati</taxon>
        <taxon>Pseudomonadota</taxon>
        <taxon>Betaproteobacteria</taxon>
        <taxon>Neisseriales</taxon>
        <taxon>Neisseriaceae</taxon>
        <taxon>Neisseria</taxon>
    </lineage>
</organism>